<dbReference type="KEGG" id="kng:KNAG_0B05260"/>
<evidence type="ECO:0000256" key="3">
    <source>
        <dbReference type="ARBA" id="ARBA00004925"/>
    </source>
</evidence>
<dbReference type="InterPro" id="IPR011190">
    <property type="entry name" value="GlcNAc_Synth_fun"/>
</dbReference>
<comment type="subcellular location">
    <subcellularLocation>
        <location evidence="2 13">Mitochondrion</location>
    </subcellularLocation>
</comment>
<dbReference type="GeneID" id="34524609"/>
<evidence type="ECO:0000256" key="6">
    <source>
        <dbReference type="ARBA" id="ARBA00018802"/>
    </source>
</evidence>
<dbReference type="Proteomes" id="UP000006310">
    <property type="component" value="Chromosome 2"/>
</dbReference>
<dbReference type="Gene3D" id="3.40.630.30">
    <property type="match status" value="1"/>
</dbReference>
<evidence type="ECO:0000256" key="10">
    <source>
        <dbReference type="ARBA" id="ARBA00023128"/>
    </source>
</evidence>
<keyword evidence="7 13" id="KW-0028">Amino-acid biosynthesis</keyword>
<dbReference type="GO" id="GO:0006526">
    <property type="term" value="P:L-arginine biosynthetic process"/>
    <property type="evidence" value="ECO:0007669"/>
    <property type="project" value="UniProtKB-UniPathway"/>
</dbReference>
<keyword evidence="11 13" id="KW-0012">Acyltransferase</keyword>
<dbReference type="eggNOG" id="KOG2436">
    <property type="taxonomic scope" value="Eukaryota"/>
</dbReference>
<dbReference type="RefSeq" id="XP_022463205.1">
    <property type="nucleotide sequence ID" value="XM_022606517.1"/>
</dbReference>
<comment type="function">
    <text evidence="1 13">N-acetylglutamate synthase involved in arginine biosynthesis.</text>
</comment>
<dbReference type="OMA" id="HAWYELP"/>
<name>J7S3Y5_HUIN7</name>
<dbReference type="STRING" id="1071383.J7S3Y5"/>
<comment type="catalytic activity">
    <reaction evidence="12 13">
        <text>L-glutamate + acetyl-CoA = N-acetyl-L-glutamate + CoA + H(+)</text>
        <dbReference type="Rhea" id="RHEA:24292"/>
        <dbReference type="ChEBI" id="CHEBI:15378"/>
        <dbReference type="ChEBI" id="CHEBI:29985"/>
        <dbReference type="ChEBI" id="CHEBI:44337"/>
        <dbReference type="ChEBI" id="CHEBI:57287"/>
        <dbReference type="ChEBI" id="CHEBI:57288"/>
        <dbReference type="EC" id="2.3.1.1"/>
    </reaction>
</comment>
<comment type="similarity">
    <text evidence="4 13">Belongs to the acetyltransferase family.</text>
</comment>
<evidence type="ECO:0000313" key="15">
    <source>
        <dbReference type="EMBL" id="CCK68959.1"/>
    </source>
</evidence>
<dbReference type="AlphaFoldDB" id="J7S3Y5"/>
<dbReference type="PANTHER" id="PTHR23342:SF4">
    <property type="entry name" value="AMINO-ACID ACETYLTRANSFERASE, MITOCHONDRIAL"/>
    <property type="match status" value="1"/>
</dbReference>
<proteinExistence type="inferred from homology"/>
<dbReference type="PIRSF" id="PIRSF007892">
    <property type="entry name" value="NAGS_fungal"/>
    <property type="match status" value="1"/>
</dbReference>
<evidence type="ECO:0000256" key="7">
    <source>
        <dbReference type="ARBA" id="ARBA00022605"/>
    </source>
</evidence>
<dbReference type="Pfam" id="PF04768">
    <property type="entry name" value="NAT"/>
    <property type="match status" value="1"/>
</dbReference>
<dbReference type="GO" id="GO:0004042">
    <property type="term" value="F:L-glutamate N-acetyltransferase activity"/>
    <property type="evidence" value="ECO:0007669"/>
    <property type="project" value="EnsemblFungi"/>
</dbReference>
<keyword evidence="8 13" id="KW-0808">Transferase</keyword>
<dbReference type="PANTHER" id="PTHR23342">
    <property type="entry name" value="N-ACETYLGLUTAMATE SYNTHASE"/>
    <property type="match status" value="1"/>
</dbReference>
<evidence type="ECO:0000259" key="14">
    <source>
        <dbReference type="PROSITE" id="PS51731"/>
    </source>
</evidence>
<reference evidence="15 16" key="1">
    <citation type="journal article" date="2011" name="Proc. Natl. Acad. Sci. U.S.A.">
        <title>Evolutionary erosion of yeast sex chromosomes by mating-type switching accidents.</title>
        <authorList>
            <person name="Gordon J.L."/>
            <person name="Armisen D."/>
            <person name="Proux-Wera E."/>
            <person name="Oheigeartaigh S.S."/>
            <person name="Byrne K.P."/>
            <person name="Wolfe K.H."/>
        </authorList>
    </citation>
    <scope>NUCLEOTIDE SEQUENCE [LARGE SCALE GENOMIC DNA]</scope>
    <source>
        <strain evidence="16">ATCC MYA-139 / BCRC 22969 / CBS 8797 / CCRC 22969 / KCTC 17520 / NBRC 10181 / NCYC 3082</strain>
    </source>
</reference>
<reference evidence="16" key="2">
    <citation type="submission" date="2012-08" db="EMBL/GenBank/DDBJ databases">
        <title>Genome sequence of Kazachstania naganishii.</title>
        <authorList>
            <person name="Gordon J.L."/>
            <person name="Armisen D."/>
            <person name="Proux-Wera E."/>
            <person name="OhEigeartaigh S.S."/>
            <person name="Byrne K.P."/>
            <person name="Wolfe K.H."/>
        </authorList>
    </citation>
    <scope>NUCLEOTIDE SEQUENCE [LARGE SCALE GENOMIC DNA]</scope>
    <source>
        <strain evidence="16">ATCC MYA-139 / BCRC 22969 / CBS 8797 / CCRC 22969 / KCTC 17520 / NBRC 10181 / NCYC 3082</strain>
    </source>
</reference>
<evidence type="ECO:0000313" key="16">
    <source>
        <dbReference type="Proteomes" id="UP000006310"/>
    </source>
</evidence>
<evidence type="ECO:0000256" key="2">
    <source>
        <dbReference type="ARBA" id="ARBA00004173"/>
    </source>
</evidence>
<evidence type="ECO:0000256" key="8">
    <source>
        <dbReference type="ARBA" id="ARBA00022679"/>
    </source>
</evidence>
<dbReference type="InterPro" id="IPR006855">
    <property type="entry name" value="Vertebrate-like_GNAT_dom"/>
</dbReference>
<evidence type="ECO:0000256" key="5">
    <source>
        <dbReference type="ARBA" id="ARBA00012697"/>
    </source>
</evidence>
<keyword evidence="9" id="KW-0809">Transit peptide</keyword>
<dbReference type="HOGENOM" id="CLU_013088_0_0_1"/>
<dbReference type="GO" id="GO:0006592">
    <property type="term" value="P:ornithine biosynthetic process"/>
    <property type="evidence" value="ECO:0007669"/>
    <property type="project" value="EnsemblFungi"/>
</dbReference>
<dbReference type="PROSITE" id="PS51731">
    <property type="entry name" value="GNAT_NAGS"/>
    <property type="match status" value="1"/>
</dbReference>
<dbReference type="OrthoDB" id="5585968at2759"/>
<evidence type="ECO:0000256" key="12">
    <source>
        <dbReference type="ARBA" id="ARBA00048372"/>
    </source>
</evidence>
<accession>J7S3Y5</accession>
<evidence type="ECO:0000256" key="1">
    <source>
        <dbReference type="ARBA" id="ARBA00002294"/>
    </source>
</evidence>
<keyword evidence="10 13" id="KW-0496">Mitochondrion</keyword>
<dbReference type="EC" id="2.3.1.1" evidence="5 13"/>
<feature type="domain" description="N-acetyltransferase" evidence="14">
    <location>
        <begin position="401"/>
        <end position="566"/>
    </location>
</feature>
<evidence type="ECO:0000256" key="11">
    <source>
        <dbReference type="ARBA" id="ARBA00023315"/>
    </source>
</evidence>
<sequence length="575" mass="66100">MWRHIFNNTGSQVSGRHTSSSRNLILSILNSTATKREARDYLTKYTNEPETINHCLLVIRHLHFYRPQILQQLSNTIKRLRILGLRPICVIPPSKHLMKQGEILDKIITQARLKPLHIQDGLVKTTEGTYKSVLQDSNSNVFDNSVPDFVPIIKPYIYDERKASEYIANDMIKFMTHMTADPILKIDKLFILNRIGGIPSGERNDNAHVFINLSQEFASLSQMLKSKIASLAKREPQSENLLDRMLVHIQEDQLVNMEVEFKEHLQDLQLANSVLSNLPFTSTGLITTVNSAALTSDKNNPLLYNLLTDRSLISSSLPRFKRRAPRRGFESLLAPEEMDTFTNEEFDENHNDEKNNYSSDAVFVTTVLKKGVDIRIFDDKLLTAQNSIGLIGDQTGHTDANSEKKILPKEKINLTKMKAILDQSFNRSLNLEHYMKRINGRIAAIIVIGDYEGIAILTYEGPKDNQFVYLDKFAVLPHLKGSLGISDIIFNLMFKKFPEEVVWRSRKNNIVNKWYFQRSVTVVDLSVSIENDQKDSQFKLFYYGNPESTEKTMTNVNRLKEYVRYVRDIKPSWDK</sequence>
<dbReference type="GO" id="GO:0106098">
    <property type="term" value="C:NAGS/NAGK complex"/>
    <property type="evidence" value="ECO:0007669"/>
    <property type="project" value="EnsemblFungi"/>
</dbReference>
<gene>
    <name evidence="15" type="primary">KNAG0B05260</name>
    <name evidence="15" type="ordered locus">KNAG_0B05260</name>
</gene>
<evidence type="ECO:0000256" key="9">
    <source>
        <dbReference type="ARBA" id="ARBA00022946"/>
    </source>
</evidence>
<organism evidence="15 16">
    <name type="scientific">Huiozyma naganishii (strain ATCC MYA-139 / BCRC 22969 / CBS 8797 / KCTC 17520 / NBRC 10181 / NCYC 3082 / Yp74L-3)</name>
    <name type="common">Yeast</name>
    <name type="synonym">Kazachstania naganishii</name>
    <dbReference type="NCBI Taxonomy" id="1071383"/>
    <lineage>
        <taxon>Eukaryota</taxon>
        <taxon>Fungi</taxon>
        <taxon>Dikarya</taxon>
        <taxon>Ascomycota</taxon>
        <taxon>Saccharomycotina</taxon>
        <taxon>Saccharomycetes</taxon>
        <taxon>Saccharomycetales</taxon>
        <taxon>Saccharomycetaceae</taxon>
        <taxon>Huiozyma</taxon>
    </lineage>
</organism>
<evidence type="ECO:0000256" key="13">
    <source>
        <dbReference type="PIRNR" id="PIRNR007892"/>
    </source>
</evidence>
<keyword evidence="16" id="KW-1185">Reference proteome</keyword>
<evidence type="ECO:0000256" key="4">
    <source>
        <dbReference type="ARBA" id="ARBA00008694"/>
    </source>
</evidence>
<dbReference type="UniPathway" id="UPA00068">
    <property type="reaction ID" value="UER00106"/>
</dbReference>
<comment type="pathway">
    <text evidence="3 13">Amino-acid biosynthesis; L-arginine biosynthesis; N(2)-acetyl-L-ornithine from L-glutamate: step 1/4.</text>
</comment>
<dbReference type="EMBL" id="HE978315">
    <property type="protein sequence ID" value="CCK68959.1"/>
    <property type="molecule type" value="Genomic_DNA"/>
</dbReference>
<protein>
    <recommendedName>
        <fullName evidence="6 13">Amino-acid acetyltransferase, mitochondrial</fullName>
        <ecNumber evidence="5 13">2.3.1.1</ecNumber>
    </recommendedName>
    <alternativeName>
        <fullName evidence="13">Glutamate N-acetyltransferase</fullName>
    </alternativeName>
    <alternativeName>
        <fullName evidence="13">N-acetylglutamate synthase</fullName>
    </alternativeName>
</protein>